<evidence type="ECO:0000259" key="2">
    <source>
        <dbReference type="SMART" id="SM00998"/>
    </source>
</evidence>
<dbReference type="Pfam" id="PF00206">
    <property type="entry name" value="Lyase_1"/>
    <property type="match status" value="1"/>
</dbReference>
<dbReference type="GO" id="GO:0006189">
    <property type="term" value="P:'de novo' IMP biosynthetic process"/>
    <property type="evidence" value="ECO:0007669"/>
    <property type="project" value="UniProtKB-UniPathway"/>
</dbReference>
<dbReference type="EMBL" id="CAEZYJ010000043">
    <property type="protein sequence ID" value="CAB4717634.1"/>
    <property type="molecule type" value="Genomic_DNA"/>
</dbReference>
<dbReference type="Pfam" id="PF10397">
    <property type="entry name" value="ADSL_C"/>
    <property type="match status" value="1"/>
</dbReference>
<dbReference type="InterPro" id="IPR019468">
    <property type="entry name" value="AdenyloSucc_lyase_C"/>
</dbReference>
<dbReference type="InterPro" id="IPR022761">
    <property type="entry name" value="Fumarate_lyase_N"/>
</dbReference>
<evidence type="ECO:0000313" key="4">
    <source>
        <dbReference type="EMBL" id="CAB4675309.1"/>
    </source>
</evidence>
<dbReference type="EMBL" id="CAEZUJ010000015">
    <property type="protein sequence ID" value="CAB4597452.1"/>
    <property type="molecule type" value="Genomic_DNA"/>
</dbReference>
<dbReference type="SMART" id="SM00998">
    <property type="entry name" value="ADSL_C"/>
    <property type="match status" value="1"/>
</dbReference>
<keyword evidence="1" id="KW-0456">Lyase</keyword>
<dbReference type="PROSITE" id="PS00163">
    <property type="entry name" value="FUMARATE_LYASES"/>
    <property type="match status" value="1"/>
</dbReference>
<evidence type="ECO:0000313" key="6">
    <source>
        <dbReference type="EMBL" id="CAB4766707.1"/>
    </source>
</evidence>
<dbReference type="InterPro" id="IPR000362">
    <property type="entry name" value="Fumarate_lyase_fam"/>
</dbReference>
<dbReference type="PANTHER" id="PTHR43172">
    <property type="entry name" value="ADENYLOSUCCINATE LYASE"/>
    <property type="match status" value="1"/>
</dbReference>
<dbReference type="GO" id="GO:0070626">
    <property type="term" value="F:(S)-2-(5-amino-1-(5-phospho-D-ribosyl)imidazole-4-carboxamido) succinate lyase (fumarate-forming) activity"/>
    <property type="evidence" value="ECO:0007669"/>
    <property type="project" value="TreeGrafter"/>
</dbReference>
<dbReference type="GO" id="GO:0005829">
    <property type="term" value="C:cytosol"/>
    <property type="evidence" value="ECO:0007669"/>
    <property type="project" value="TreeGrafter"/>
</dbReference>
<dbReference type="EMBL" id="CAFBLI010000005">
    <property type="protein sequence ID" value="CAB4856192.1"/>
    <property type="molecule type" value="Genomic_DNA"/>
</dbReference>
<evidence type="ECO:0000256" key="1">
    <source>
        <dbReference type="ARBA" id="ARBA00023239"/>
    </source>
</evidence>
<dbReference type="InterPro" id="IPR004769">
    <property type="entry name" value="Pur_lyase"/>
</dbReference>
<evidence type="ECO:0000313" key="5">
    <source>
        <dbReference type="EMBL" id="CAB4717634.1"/>
    </source>
</evidence>
<sequence length="479" mass="52750">MDNNKGMHEEISSTLATRYASSAMRSIWSPKDKIIAERKLWIAVMRAQQDLGLAINDKAIADYEKVITNVDLNSIDQREKITRHDVKARIEEFNSLAGHELIHSGMTSRDLTESVEAMQIRNSLLLVRDKAVAVLAKFGERSIQYIDQPIAGRSHNVPAQITTVGKRFATFAEELIFALERFENLIARYPLRGLKGPVGTSQDALDLFNGDLEKLEHLDNKIAAHLGFAQTLDSTGQIYPRSFDFDVLSALLQISSAPGNMATTLRLMAGAELATEGFAKGQVGSSAMPHKMNARSCERINGFLILLRGYAFMTSELTGNQWNEGDVSCSVVRRVALPDAFFAIDGLLETTLTVLTDMGIFENAIEAELQRNLPFLATTKILMAAIKKGVGREVAHEAIKTHSLAASKNVRDGKENDLLERIANDSALPLNLAELTSLLSTPMEFTGAAREQTTNVISRIKEISSKYPDAAKYQAGLIR</sequence>
<dbReference type="InterPro" id="IPR020557">
    <property type="entry name" value="Fumarate_lyase_CS"/>
</dbReference>
<dbReference type="EMBL" id="CAEZXH010000004">
    <property type="protein sequence ID" value="CAB4675309.1"/>
    <property type="molecule type" value="Genomic_DNA"/>
</dbReference>
<dbReference type="NCBIfam" id="TIGR00928">
    <property type="entry name" value="purB"/>
    <property type="match status" value="1"/>
</dbReference>
<dbReference type="InterPro" id="IPR008948">
    <property type="entry name" value="L-Aspartase-like"/>
</dbReference>
<dbReference type="Gene3D" id="1.10.40.30">
    <property type="entry name" value="Fumarase/aspartase (C-terminal domain)"/>
    <property type="match status" value="1"/>
</dbReference>
<organism evidence="3">
    <name type="scientific">freshwater metagenome</name>
    <dbReference type="NCBI Taxonomy" id="449393"/>
    <lineage>
        <taxon>unclassified sequences</taxon>
        <taxon>metagenomes</taxon>
        <taxon>ecological metagenomes</taxon>
    </lineage>
</organism>
<dbReference type="GO" id="GO:0004018">
    <property type="term" value="F:N6-(1,2-dicarboxyethyl)AMP AMP-lyase (fumarate-forming) activity"/>
    <property type="evidence" value="ECO:0007669"/>
    <property type="project" value="InterPro"/>
</dbReference>
<dbReference type="UniPathway" id="UPA00074">
    <property type="reaction ID" value="UER00132"/>
</dbReference>
<dbReference type="GO" id="GO:0044208">
    <property type="term" value="P:'de novo' AMP biosynthetic process"/>
    <property type="evidence" value="ECO:0007669"/>
    <property type="project" value="UniProtKB-UniPathway"/>
</dbReference>
<dbReference type="EMBL" id="CAEZZS010000002">
    <property type="protein sequence ID" value="CAB4766707.1"/>
    <property type="molecule type" value="Genomic_DNA"/>
</dbReference>
<dbReference type="Gene3D" id="1.10.275.60">
    <property type="match status" value="1"/>
</dbReference>
<evidence type="ECO:0000313" key="3">
    <source>
        <dbReference type="EMBL" id="CAB4597452.1"/>
    </source>
</evidence>
<dbReference type="UniPathway" id="UPA00075">
    <property type="reaction ID" value="UER00336"/>
</dbReference>
<evidence type="ECO:0000313" key="7">
    <source>
        <dbReference type="EMBL" id="CAB4856192.1"/>
    </source>
</evidence>
<protein>
    <submittedName>
        <fullName evidence="3">Unannotated protein</fullName>
    </submittedName>
</protein>
<name>A0A6J6G7V6_9ZZZZ</name>
<dbReference type="Gene3D" id="1.20.200.10">
    <property type="entry name" value="Fumarase/aspartase (Central domain)"/>
    <property type="match status" value="1"/>
</dbReference>
<dbReference type="PRINTS" id="PR00149">
    <property type="entry name" value="FUMRATELYASE"/>
</dbReference>
<gene>
    <name evidence="3" type="ORF">UFOPK1811_00564</name>
    <name evidence="4" type="ORF">UFOPK2360_00131</name>
    <name evidence="5" type="ORF">UFOPK2659_00438</name>
    <name evidence="6" type="ORF">UFOPK2922_00067</name>
    <name evidence="7" type="ORF">UFOPK3306_00140</name>
</gene>
<dbReference type="AlphaFoldDB" id="A0A6J6G7V6"/>
<dbReference type="SUPFAM" id="SSF48557">
    <property type="entry name" value="L-aspartase-like"/>
    <property type="match status" value="1"/>
</dbReference>
<reference evidence="3" key="1">
    <citation type="submission" date="2020-05" db="EMBL/GenBank/DDBJ databases">
        <authorList>
            <person name="Chiriac C."/>
            <person name="Salcher M."/>
            <person name="Ghai R."/>
            <person name="Kavagutti S V."/>
        </authorList>
    </citation>
    <scope>NUCLEOTIDE SEQUENCE</scope>
</reference>
<dbReference type="PANTHER" id="PTHR43172:SF1">
    <property type="entry name" value="ADENYLOSUCCINATE LYASE"/>
    <property type="match status" value="1"/>
</dbReference>
<proteinExistence type="predicted"/>
<feature type="domain" description="Adenylosuccinate lyase C-terminal" evidence="2">
    <location>
        <begin position="373"/>
        <end position="457"/>
    </location>
</feature>
<accession>A0A6J6G7V6</accession>